<reference evidence="2 3" key="1">
    <citation type="journal article" date="2015" name="Genome Announc.">
        <title>Expanding the biotechnology potential of lactobacilli through comparative genomics of 213 strains and associated genera.</title>
        <authorList>
            <person name="Sun Z."/>
            <person name="Harris H.M."/>
            <person name="McCann A."/>
            <person name="Guo C."/>
            <person name="Argimon S."/>
            <person name="Zhang W."/>
            <person name="Yang X."/>
            <person name="Jeffery I.B."/>
            <person name="Cooney J.C."/>
            <person name="Kagawa T.F."/>
            <person name="Liu W."/>
            <person name="Song Y."/>
            <person name="Salvetti E."/>
            <person name="Wrobel A."/>
            <person name="Rasinkangas P."/>
            <person name="Parkhill J."/>
            <person name="Rea M.C."/>
            <person name="O'Sullivan O."/>
            <person name="Ritari J."/>
            <person name="Douillard F.P."/>
            <person name="Paul Ross R."/>
            <person name="Yang R."/>
            <person name="Briner A.E."/>
            <person name="Felis G.E."/>
            <person name="de Vos W.M."/>
            <person name="Barrangou R."/>
            <person name="Klaenhammer T.R."/>
            <person name="Caufield P.W."/>
            <person name="Cui Y."/>
            <person name="Zhang H."/>
            <person name="O'Toole P.W."/>
        </authorList>
    </citation>
    <scope>NUCLEOTIDE SEQUENCE [LARGE SCALE GENOMIC DNA]</scope>
    <source>
        <strain evidence="2 3">DSM 21115</strain>
    </source>
</reference>
<dbReference type="AlphaFoldDB" id="A0A0R2NRG6"/>
<feature type="domain" description="Integron-associated effector binding protein" evidence="1">
    <location>
        <begin position="5"/>
        <end position="153"/>
    </location>
</feature>
<evidence type="ECO:0000259" key="1">
    <source>
        <dbReference type="Pfam" id="PF14526"/>
    </source>
</evidence>
<organism evidence="2 3">
    <name type="scientific">Lactiplantibacillus fabifermentans DSM 21115</name>
    <dbReference type="NCBI Taxonomy" id="1413187"/>
    <lineage>
        <taxon>Bacteria</taxon>
        <taxon>Bacillati</taxon>
        <taxon>Bacillota</taxon>
        <taxon>Bacilli</taxon>
        <taxon>Lactobacillales</taxon>
        <taxon>Lactobacillaceae</taxon>
        <taxon>Lactiplantibacillus</taxon>
    </lineage>
</organism>
<evidence type="ECO:0000313" key="2">
    <source>
        <dbReference type="EMBL" id="KRO28263.1"/>
    </source>
</evidence>
<dbReference type="EMBL" id="AYGX02000047">
    <property type="protein sequence ID" value="KRO28263.1"/>
    <property type="molecule type" value="Genomic_DNA"/>
</dbReference>
<dbReference type="Proteomes" id="UP000050920">
    <property type="component" value="Unassembled WGS sequence"/>
</dbReference>
<comment type="caution">
    <text evidence="2">The sequence shown here is derived from an EMBL/GenBank/DDBJ whole genome shotgun (WGS) entry which is preliminary data.</text>
</comment>
<dbReference type="Gene3D" id="3.20.80.10">
    <property type="entry name" value="Regulatory factor, effector binding domain"/>
    <property type="match status" value="1"/>
</dbReference>
<name>A0A0R2NRG6_9LACO</name>
<dbReference type="Pfam" id="PF14526">
    <property type="entry name" value="Cass2"/>
    <property type="match status" value="1"/>
</dbReference>
<sequence length="157" mass="17192">MNNYEITTKAAFTVLGIGTTLAGSYQELPAQKQAFWTKTVTTPRYQTLRDNAQNAYEFAVNEAIDGKMYYYAGVQTDMQPTTDEERAIQFPASDYLVVQGQADTALNLFAQLEGAAFGQVLPSLTDQAYVGGPNATVITAKAHDQVTGEMWIPLAHK</sequence>
<protein>
    <recommendedName>
        <fullName evidence="1">Integron-associated effector binding protein domain-containing protein</fullName>
    </recommendedName>
</protein>
<dbReference type="InterPro" id="IPR011256">
    <property type="entry name" value="Reg_factor_effector_dom_sf"/>
</dbReference>
<dbReference type="RefSeq" id="WP_024625810.1">
    <property type="nucleotide sequence ID" value="NZ_AYGX02000047.1"/>
</dbReference>
<dbReference type="InterPro" id="IPR029441">
    <property type="entry name" value="Cass2"/>
</dbReference>
<keyword evidence="3" id="KW-1185">Reference proteome</keyword>
<evidence type="ECO:0000313" key="3">
    <source>
        <dbReference type="Proteomes" id="UP000050920"/>
    </source>
</evidence>
<gene>
    <name evidence="2" type="ORF">DY78_GL002499</name>
</gene>
<proteinExistence type="predicted"/>
<accession>A0A0R2NRG6</accession>